<dbReference type="PANTHER" id="PTHR30006:SF2">
    <property type="entry name" value="ABC TRANSPORTER SUBSTRATE-BINDING PROTEIN"/>
    <property type="match status" value="1"/>
</dbReference>
<dbReference type="PANTHER" id="PTHR30006">
    <property type="entry name" value="THIAMINE-BINDING PERIPLASMIC PROTEIN-RELATED"/>
    <property type="match status" value="1"/>
</dbReference>
<dbReference type="InterPro" id="IPR019546">
    <property type="entry name" value="TAT_signal_bac_arc"/>
</dbReference>
<name>A0A9Y2ICS4_9PSEU</name>
<keyword evidence="3" id="KW-1185">Reference proteome</keyword>
<evidence type="ECO:0000313" key="2">
    <source>
        <dbReference type="EMBL" id="WIX77357.1"/>
    </source>
</evidence>
<dbReference type="PROSITE" id="PS51318">
    <property type="entry name" value="TAT"/>
    <property type="match status" value="1"/>
</dbReference>
<dbReference type="EMBL" id="CP127294">
    <property type="protein sequence ID" value="WIX77357.1"/>
    <property type="molecule type" value="Genomic_DNA"/>
</dbReference>
<dbReference type="AlphaFoldDB" id="A0A9Y2ICS4"/>
<dbReference type="GO" id="GO:0030288">
    <property type="term" value="C:outer membrane-bounded periplasmic space"/>
    <property type="evidence" value="ECO:0007669"/>
    <property type="project" value="TreeGrafter"/>
</dbReference>
<dbReference type="KEGG" id="acab:QRX50_39105"/>
<dbReference type="Proteomes" id="UP001236014">
    <property type="component" value="Chromosome"/>
</dbReference>
<dbReference type="SUPFAM" id="SSF53850">
    <property type="entry name" value="Periplasmic binding protein-like II"/>
    <property type="match status" value="1"/>
</dbReference>
<evidence type="ECO:0000313" key="3">
    <source>
        <dbReference type="Proteomes" id="UP001236014"/>
    </source>
</evidence>
<dbReference type="GO" id="GO:0015888">
    <property type="term" value="P:thiamine transport"/>
    <property type="evidence" value="ECO:0007669"/>
    <property type="project" value="TreeGrafter"/>
</dbReference>
<dbReference type="RefSeq" id="WP_285968098.1">
    <property type="nucleotide sequence ID" value="NZ_CP127294.1"/>
</dbReference>
<sequence>MPTLDRRGFLRLTGAAAGAAVLTACGPNMAGKPGSSGGGLKINSFGGTFQSAVQSTVADAYTTKTGVGVDLITAISSDALTKMRAANNAFDLAYLDLAPLYQAKAAGLLQKLDRAQLPSLSELYPLAVDSGGYWVAELASMTGIVYHTERVKTPPKSWKDLWDPKYRGKVAISNVSGTAGYHFLAMAARLNGGSETAIDRGFAAIASLKPNLAAIYSTPDEMSKLLTSGEADIGVWYADRTSALKSSGAPVAFVRPQEGATAILSAMCLPAASSRAKDAHAYLDFQISSAVNGKFVQAIAEGPTNSKVTLPQQFLSANYVPYGQQEISSLIQLDSEAISKNLSAWITRWQQEVAG</sequence>
<dbReference type="InterPro" id="IPR006059">
    <property type="entry name" value="SBP"/>
</dbReference>
<keyword evidence="1" id="KW-0732">Signal</keyword>
<protein>
    <submittedName>
        <fullName evidence="2">ABC transporter substrate-binding protein</fullName>
    </submittedName>
</protein>
<dbReference type="NCBIfam" id="TIGR01409">
    <property type="entry name" value="TAT_signal_seq"/>
    <property type="match status" value="1"/>
</dbReference>
<organism evidence="2 3">
    <name type="scientific">Amycolatopsis carbonis</name>
    <dbReference type="NCBI Taxonomy" id="715471"/>
    <lineage>
        <taxon>Bacteria</taxon>
        <taxon>Bacillati</taxon>
        <taxon>Actinomycetota</taxon>
        <taxon>Actinomycetes</taxon>
        <taxon>Pseudonocardiales</taxon>
        <taxon>Pseudonocardiaceae</taxon>
        <taxon>Amycolatopsis</taxon>
    </lineage>
</organism>
<reference evidence="2 3" key="1">
    <citation type="submission" date="2023-06" db="EMBL/GenBank/DDBJ databases">
        <authorList>
            <person name="Oyuntsetseg B."/>
            <person name="Kim S.B."/>
        </authorList>
    </citation>
    <scope>NUCLEOTIDE SEQUENCE [LARGE SCALE GENOMIC DNA]</scope>
    <source>
        <strain evidence="2 3">2-15</strain>
    </source>
</reference>
<dbReference type="InterPro" id="IPR006311">
    <property type="entry name" value="TAT_signal"/>
</dbReference>
<evidence type="ECO:0000256" key="1">
    <source>
        <dbReference type="ARBA" id="ARBA00022729"/>
    </source>
</evidence>
<dbReference type="CDD" id="cd13589">
    <property type="entry name" value="PBP2_polyamine_RpCGA009"/>
    <property type="match status" value="1"/>
</dbReference>
<dbReference type="GO" id="GO:0030976">
    <property type="term" value="F:thiamine pyrophosphate binding"/>
    <property type="evidence" value="ECO:0007669"/>
    <property type="project" value="TreeGrafter"/>
</dbReference>
<gene>
    <name evidence="2" type="ORF">QRX50_39105</name>
</gene>
<dbReference type="Pfam" id="PF13416">
    <property type="entry name" value="SBP_bac_8"/>
    <property type="match status" value="1"/>
</dbReference>
<accession>A0A9Y2ICS4</accession>
<dbReference type="PROSITE" id="PS51257">
    <property type="entry name" value="PROKAR_LIPOPROTEIN"/>
    <property type="match status" value="1"/>
</dbReference>
<dbReference type="GO" id="GO:0030975">
    <property type="term" value="F:thiamine binding"/>
    <property type="evidence" value="ECO:0007669"/>
    <property type="project" value="TreeGrafter"/>
</dbReference>
<dbReference type="Gene3D" id="3.40.190.10">
    <property type="entry name" value="Periplasmic binding protein-like II"/>
    <property type="match status" value="2"/>
</dbReference>
<proteinExistence type="predicted"/>